<keyword evidence="1" id="KW-0004">4Fe-4S</keyword>
<evidence type="ECO:0000256" key="8">
    <source>
        <dbReference type="ARBA" id="ARBA00023004"/>
    </source>
</evidence>
<evidence type="ECO:0000256" key="7">
    <source>
        <dbReference type="ARBA" id="ARBA00022840"/>
    </source>
</evidence>
<dbReference type="Gene3D" id="3.40.50.300">
    <property type="entry name" value="P-loop containing nucleotide triphosphate hydrolases"/>
    <property type="match status" value="2"/>
</dbReference>
<dbReference type="AlphaFoldDB" id="D1PL53"/>
<keyword evidence="3" id="KW-0547">Nucleotide-binding</keyword>
<evidence type="ECO:0000313" key="16">
    <source>
        <dbReference type="Proteomes" id="UP000003438"/>
    </source>
</evidence>
<evidence type="ECO:0000256" key="10">
    <source>
        <dbReference type="ARBA" id="ARBA00023125"/>
    </source>
</evidence>
<dbReference type="GO" id="GO:0046872">
    <property type="term" value="F:metal ion binding"/>
    <property type="evidence" value="ECO:0007669"/>
    <property type="project" value="UniProtKB-KW"/>
</dbReference>
<keyword evidence="9" id="KW-0411">Iron-sulfur</keyword>
<dbReference type="PROSITE" id="PS51193">
    <property type="entry name" value="HELICASE_ATP_BIND_2"/>
    <property type="match status" value="1"/>
</dbReference>
<evidence type="ECO:0000256" key="5">
    <source>
        <dbReference type="ARBA" id="ARBA00022801"/>
    </source>
</evidence>
<dbReference type="HOGENOM" id="CLU_006515_7_0_9"/>
<dbReference type="eggNOG" id="COG1199">
    <property type="taxonomic scope" value="Bacteria"/>
</dbReference>
<keyword evidence="6" id="KW-0347">Helicase</keyword>
<accession>D1PL53</accession>
<evidence type="ECO:0000256" key="11">
    <source>
        <dbReference type="ARBA" id="ARBA00023204"/>
    </source>
</evidence>
<dbReference type="InterPro" id="IPR045028">
    <property type="entry name" value="DinG/Rad3-like"/>
</dbReference>
<dbReference type="RefSeq" id="WP_007046491.1">
    <property type="nucleotide sequence ID" value="NZ_GG704769.1"/>
</dbReference>
<dbReference type="GO" id="GO:0005524">
    <property type="term" value="F:ATP binding"/>
    <property type="evidence" value="ECO:0007669"/>
    <property type="project" value="UniProtKB-KW"/>
</dbReference>
<dbReference type="OrthoDB" id="9765586at2"/>
<comment type="caution">
    <text evidence="15">The sequence shown here is derived from an EMBL/GenBank/DDBJ whole genome shotgun (WGS) entry which is preliminary data.</text>
</comment>
<sequence>MQPESLALTLPIRQLVEFLLRTGSIDSRFTGFDRANEGARLHRKLQKAAVKDFPDYAAEVPLTQEYGCCDIEYTLEGRADGIFTGTDGVTTVDEIKTTALPSDQITGEQSREHWAQAKIYAAIYARQHQLSLIRVRLTYYQVDEEQTFYFVKEYTTDTLEFFVQDLLTQYAPWAKRAAQWRDDRQEGLRRLTFPFPEYRAGQRALIKAVYGTCRDGGQLLCQAPTGIGKTMSVLFPALKALEKGGPIFYLTARGTTRTAAETALAILRSHDADLSLRSVTLTAKDKICLQETRECTPDACPYAKGYYDRIKNALWNALDTPSLTAEGLQHLAHQYEVCPFELGLDLSLWSDVVIGDYNYLFDPVVHLARFFESRGDYLFLIDEAHNLPSRAREMHSASLCKSSFWDAKKCLGSGKSSLKNALNKVNQIFISWRHRCEEESSDSRSGKTFFVKERAELLDRALLKLCEPLENWLDEHRDPSETHDALLQLYFDVRAWLRISDTFDDHFVLQIASHGSEVRAAMLCLDPSAFLANDFSKGRAAVLFSATLAPANYYKDLCGLPEARAVALRSPFPARNLGLWCARHVSTRYKDRSASIPQVSDLIACLAGARTGNYLAFFPSYSYLQSVLEDFSARYPNFSTLCQQSSMDEAQRTVFLSHFKPNPPQTQIGFAVLGGVFGEGVDLTGDRLIGVAIVGPGLPQVGPRQEQLRQHFEETCGSGFDYAYRYPGMNKVLQAAGRVIRTPQDKGVVLLIDDRFASPENRRLMPPHWDHLRLVNGTEPLRSELSAFWSNTCP</sequence>
<dbReference type="InterPro" id="IPR042493">
    <property type="entry name" value="XPD_DNA_FeS"/>
</dbReference>
<evidence type="ECO:0000256" key="1">
    <source>
        <dbReference type="ARBA" id="ARBA00022485"/>
    </source>
</evidence>
<keyword evidence="10" id="KW-0238">DNA-binding</keyword>
<keyword evidence="2" id="KW-0479">Metal-binding</keyword>
<keyword evidence="5" id="KW-0378">Hydrolase</keyword>
<organism evidence="15 16">
    <name type="scientific">Subdoligranulum variabile DSM 15176</name>
    <dbReference type="NCBI Taxonomy" id="411471"/>
    <lineage>
        <taxon>Bacteria</taxon>
        <taxon>Bacillati</taxon>
        <taxon>Bacillota</taxon>
        <taxon>Clostridia</taxon>
        <taxon>Eubacteriales</taxon>
        <taxon>Oscillospiraceae</taxon>
        <taxon>Subdoligranulum</taxon>
    </lineage>
</organism>
<evidence type="ECO:0000256" key="6">
    <source>
        <dbReference type="ARBA" id="ARBA00022806"/>
    </source>
</evidence>
<dbReference type="PANTHER" id="PTHR11472">
    <property type="entry name" value="DNA REPAIR DEAD HELICASE RAD3/XP-D SUBFAMILY MEMBER"/>
    <property type="match status" value="1"/>
</dbReference>
<evidence type="ECO:0000256" key="2">
    <source>
        <dbReference type="ARBA" id="ARBA00022723"/>
    </source>
</evidence>
<dbReference type="InterPro" id="IPR006555">
    <property type="entry name" value="ATP-dep_Helicase_C"/>
</dbReference>
<dbReference type="InterPro" id="IPR006554">
    <property type="entry name" value="Helicase-like_DEXD_c2"/>
</dbReference>
<dbReference type="InterPro" id="IPR010614">
    <property type="entry name" value="RAD3-like_helicase_DEAD"/>
</dbReference>
<dbReference type="InterPro" id="IPR014013">
    <property type="entry name" value="Helic_SF1/SF2_ATP-bd_DinG/Rad3"/>
</dbReference>
<evidence type="ECO:0000256" key="9">
    <source>
        <dbReference type="ARBA" id="ARBA00023014"/>
    </source>
</evidence>
<evidence type="ECO:0000256" key="4">
    <source>
        <dbReference type="ARBA" id="ARBA00022763"/>
    </source>
</evidence>
<keyword evidence="11" id="KW-0234">DNA repair</keyword>
<dbReference type="InterPro" id="IPR027417">
    <property type="entry name" value="P-loop_NTPase"/>
</dbReference>
<evidence type="ECO:0000256" key="3">
    <source>
        <dbReference type="ARBA" id="ARBA00022741"/>
    </source>
</evidence>
<dbReference type="SUPFAM" id="SSF52540">
    <property type="entry name" value="P-loop containing nucleoside triphosphate hydrolases"/>
    <property type="match status" value="2"/>
</dbReference>
<dbReference type="SMART" id="SM00488">
    <property type="entry name" value="DEXDc2"/>
    <property type="match status" value="1"/>
</dbReference>
<evidence type="ECO:0000256" key="13">
    <source>
        <dbReference type="ARBA" id="ARBA00038058"/>
    </source>
</evidence>
<name>D1PL53_9FIRM</name>
<protein>
    <submittedName>
        <fullName evidence="15">DEAD2 domain protein</fullName>
    </submittedName>
</protein>
<evidence type="ECO:0000256" key="12">
    <source>
        <dbReference type="ARBA" id="ARBA00023235"/>
    </source>
</evidence>
<dbReference type="InterPro" id="IPR014001">
    <property type="entry name" value="Helicase_ATP-bd"/>
</dbReference>
<keyword evidence="7" id="KW-0067">ATP-binding</keyword>
<dbReference type="Pfam" id="PF06733">
    <property type="entry name" value="DEAD_2"/>
    <property type="match status" value="1"/>
</dbReference>
<dbReference type="InterPro" id="IPR011604">
    <property type="entry name" value="PDDEXK-like_dom_sf"/>
</dbReference>
<feature type="domain" description="Helicase ATP-binding" evidence="14">
    <location>
        <begin position="188"/>
        <end position="444"/>
    </location>
</feature>
<dbReference type="GO" id="GO:0016818">
    <property type="term" value="F:hydrolase activity, acting on acid anhydrides, in phosphorus-containing anhydrides"/>
    <property type="evidence" value="ECO:0007669"/>
    <property type="project" value="InterPro"/>
</dbReference>
<reference evidence="15" key="1">
    <citation type="submission" date="2009-12" db="EMBL/GenBank/DDBJ databases">
        <authorList>
            <person name="Weinstock G."/>
            <person name="Sodergren E."/>
            <person name="Clifton S."/>
            <person name="Fulton L."/>
            <person name="Fulton B."/>
            <person name="Courtney L."/>
            <person name="Fronick C."/>
            <person name="Harrison M."/>
            <person name="Strong C."/>
            <person name="Farmer C."/>
            <person name="Delahaunty K."/>
            <person name="Markovic C."/>
            <person name="Hall O."/>
            <person name="Minx P."/>
            <person name="Tomlinson C."/>
            <person name="Mitreva M."/>
            <person name="Nelson J."/>
            <person name="Hou S."/>
            <person name="Wollam A."/>
            <person name="Pepin K.H."/>
            <person name="Johnson M."/>
            <person name="Bhonagiri V."/>
            <person name="Nash W.E."/>
            <person name="Warren W."/>
            <person name="Chinwalla A."/>
            <person name="Mardis E.R."/>
            <person name="Wilson R.K."/>
        </authorList>
    </citation>
    <scope>NUCLEOTIDE SEQUENCE [LARGE SCALE GENOMIC DNA]</scope>
    <source>
        <strain evidence="15">DSM 15176</strain>
    </source>
</reference>
<dbReference type="EMBL" id="ACBY02000020">
    <property type="protein sequence ID" value="EFB76711.1"/>
    <property type="molecule type" value="Genomic_DNA"/>
</dbReference>
<proteinExistence type="inferred from homology"/>
<dbReference type="GO" id="GO:0006281">
    <property type="term" value="P:DNA repair"/>
    <property type="evidence" value="ECO:0007669"/>
    <property type="project" value="UniProtKB-KW"/>
</dbReference>
<keyword evidence="4" id="KW-0227">DNA damage</keyword>
<dbReference type="GO" id="GO:0003677">
    <property type="term" value="F:DNA binding"/>
    <property type="evidence" value="ECO:0007669"/>
    <property type="project" value="UniProtKB-KW"/>
</dbReference>
<dbReference type="GO" id="GO:0003678">
    <property type="term" value="F:DNA helicase activity"/>
    <property type="evidence" value="ECO:0007669"/>
    <property type="project" value="InterPro"/>
</dbReference>
<dbReference type="SMART" id="SM00491">
    <property type="entry name" value="HELICc2"/>
    <property type="match status" value="1"/>
</dbReference>
<keyword evidence="16" id="KW-1185">Reference proteome</keyword>
<dbReference type="GO" id="GO:0051539">
    <property type="term" value="F:4 iron, 4 sulfur cluster binding"/>
    <property type="evidence" value="ECO:0007669"/>
    <property type="project" value="UniProtKB-KW"/>
</dbReference>
<keyword evidence="8" id="KW-0408">Iron</keyword>
<evidence type="ECO:0000259" key="14">
    <source>
        <dbReference type="PROSITE" id="PS51193"/>
    </source>
</evidence>
<dbReference type="Gene3D" id="3.90.320.10">
    <property type="match status" value="1"/>
</dbReference>
<dbReference type="Pfam" id="PF13307">
    <property type="entry name" value="Helicase_C_2"/>
    <property type="match status" value="1"/>
</dbReference>
<comment type="similarity">
    <text evidence="13">Belongs to the helicase family. DinG subfamily.</text>
</comment>
<evidence type="ECO:0000313" key="15">
    <source>
        <dbReference type="EMBL" id="EFB76711.1"/>
    </source>
</evidence>
<dbReference type="Gene3D" id="1.10.275.40">
    <property type="match status" value="1"/>
</dbReference>
<dbReference type="Proteomes" id="UP000003438">
    <property type="component" value="Unassembled WGS sequence"/>
</dbReference>
<gene>
    <name evidence="15" type="ORF">SUBVAR_05091</name>
</gene>
<dbReference type="STRING" id="411471.SUBVAR_05091"/>
<keyword evidence="12" id="KW-0413">Isomerase</keyword>
<dbReference type="Gene3D" id="1.10.30.20">
    <property type="entry name" value="Bacterial XPD DNA helicase, FeS cluster domain"/>
    <property type="match status" value="1"/>
</dbReference>
<dbReference type="SMART" id="SM00487">
    <property type="entry name" value="DEXDc"/>
    <property type="match status" value="1"/>
</dbReference>
<dbReference type="PANTHER" id="PTHR11472:SF34">
    <property type="entry name" value="REGULATOR OF TELOMERE ELONGATION HELICASE 1"/>
    <property type="match status" value="1"/>
</dbReference>